<feature type="transmembrane region" description="Helical" evidence="1">
    <location>
        <begin position="80"/>
        <end position="103"/>
    </location>
</feature>
<dbReference type="InParanoid" id="A0A2H3DAQ0"/>
<gene>
    <name evidence="2" type="ORF">ARMGADRAFT_937209</name>
</gene>
<sequence length="206" mass="22980">MRWHHFLCCLPLRLGVVVCMFLLVLVAVGGWVNVKDILNHSLILSKSHAIMVWVTAGLYTFIVLISLFGLVGALTARVKLVAAFNGMQVGSFIASLVLGVFVLNQLYSKKYDKQASADCKDSFEVDISAEDVASVCRTAINVSKAAITAIYAAIWLIQFCTFDGRDSYCSEFDKYFPTDGVFIVHSYVQELRERRYPTIKYTVVKA</sequence>
<organism evidence="2 3">
    <name type="scientific">Armillaria gallica</name>
    <name type="common">Bulbous honey fungus</name>
    <name type="synonym">Armillaria bulbosa</name>
    <dbReference type="NCBI Taxonomy" id="47427"/>
    <lineage>
        <taxon>Eukaryota</taxon>
        <taxon>Fungi</taxon>
        <taxon>Dikarya</taxon>
        <taxon>Basidiomycota</taxon>
        <taxon>Agaricomycotina</taxon>
        <taxon>Agaricomycetes</taxon>
        <taxon>Agaricomycetidae</taxon>
        <taxon>Agaricales</taxon>
        <taxon>Marasmiineae</taxon>
        <taxon>Physalacriaceae</taxon>
        <taxon>Armillaria</taxon>
    </lineage>
</organism>
<keyword evidence="1" id="KW-1133">Transmembrane helix</keyword>
<dbReference type="EMBL" id="KZ293672">
    <property type="protein sequence ID" value="PBK88502.1"/>
    <property type="molecule type" value="Genomic_DNA"/>
</dbReference>
<dbReference type="OrthoDB" id="3239304at2759"/>
<feature type="transmembrane region" description="Helical" evidence="1">
    <location>
        <begin position="12"/>
        <end position="32"/>
    </location>
</feature>
<dbReference type="AlphaFoldDB" id="A0A2H3DAQ0"/>
<accession>A0A2H3DAQ0</accession>
<evidence type="ECO:0000313" key="3">
    <source>
        <dbReference type="Proteomes" id="UP000217790"/>
    </source>
</evidence>
<dbReference type="STRING" id="47427.A0A2H3DAQ0"/>
<keyword evidence="3" id="KW-1185">Reference proteome</keyword>
<dbReference type="Proteomes" id="UP000217790">
    <property type="component" value="Unassembled WGS sequence"/>
</dbReference>
<proteinExistence type="predicted"/>
<evidence type="ECO:0000313" key="2">
    <source>
        <dbReference type="EMBL" id="PBK88502.1"/>
    </source>
</evidence>
<name>A0A2H3DAQ0_ARMGA</name>
<reference evidence="3" key="1">
    <citation type="journal article" date="2017" name="Nat. Ecol. Evol.">
        <title>Genome expansion and lineage-specific genetic innovations in the forest pathogenic fungi Armillaria.</title>
        <authorList>
            <person name="Sipos G."/>
            <person name="Prasanna A.N."/>
            <person name="Walter M.C."/>
            <person name="O'Connor E."/>
            <person name="Balint B."/>
            <person name="Krizsan K."/>
            <person name="Kiss B."/>
            <person name="Hess J."/>
            <person name="Varga T."/>
            <person name="Slot J."/>
            <person name="Riley R."/>
            <person name="Boka B."/>
            <person name="Rigling D."/>
            <person name="Barry K."/>
            <person name="Lee J."/>
            <person name="Mihaltcheva S."/>
            <person name="LaButti K."/>
            <person name="Lipzen A."/>
            <person name="Waldron R."/>
            <person name="Moloney N.M."/>
            <person name="Sperisen C."/>
            <person name="Kredics L."/>
            <person name="Vagvoelgyi C."/>
            <person name="Patrignani A."/>
            <person name="Fitzpatrick D."/>
            <person name="Nagy I."/>
            <person name="Doyle S."/>
            <person name="Anderson J.B."/>
            <person name="Grigoriev I.V."/>
            <person name="Gueldener U."/>
            <person name="Muensterkoetter M."/>
            <person name="Nagy L.G."/>
        </authorList>
    </citation>
    <scope>NUCLEOTIDE SEQUENCE [LARGE SCALE GENOMIC DNA]</scope>
    <source>
        <strain evidence="3">Ar21-2</strain>
    </source>
</reference>
<evidence type="ECO:0000256" key="1">
    <source>
        <dbReference type="SAM" id="Phobius"/>
    </source>
</evidence>
<keyword evidence="1" id="KW-0812">Transmembrane</keyword>
<feature type="transmembrane region" description="Helical" evidence="1">
    <location>
        <begin position="52"/>
        <end position="74"/>
    </location>
</feature>
<keyword evidence="1" id="KW-0472">Membrane</keyword>
<protein>
    <submittedName>
        <fullName evidence="2">Uncharacterized protein</fullName>
    </submittedName>
</protein>